<dbReference type="PANTHER" id="PTHR24356:SF422">
    <property type="entry name" value="PROTEIN KINASE DOMAIN-CONTAINING PROTEIN"/>
    <property type="match status" value="1"/>
</dbReference>
<dbReference type="Gene3D" id="1.10.510.10">
    <property type="entry name" value="Transferase(Phosphotransferase) domain 1"/>
    <property type="match status" value="1"/>
</dbReference>
<feature type="region of interest" description="Disordered" evidence="10">
    <location>
        <begin position="388"/>
        <end position="499"/>
    </location>
</feature>
<gene>
    <name evidence="12" type="ORF">LIPSTDRAFT_286084</name>
</gene>
<dbReference type="SMART" id="SM00220">
    <property type="entry name" value="S_TKc"/>
    <property type="match status" value="1"/>
</dbReference>
<dbReference type="InterPro" id="IPR011009">
    <property type="entry name" value="Kinase-like_dom_sf"/>
</dbReference>
<evidence type="ECO:0000256" key="1">
    <source>
        <dbReference type="ARBA" id="ARBA00012513"/>
    </source>
</evidence>
<dbReference type="STRING" id="675824.A0A1E3Q623"/>
<dbReference type="GO" id="GO:0035556">
    <property type="term" value="P:intracellular signal transduction"/>
    <property type="evidence" value="ECO:0007669"/>
    <property type="project" value="TreeGrafter"/>
</dbReference>
<evidence type="ECO:0000256" key="3">
    <source>
        <dbReference type="ARBA" id="ARBA00022679"/>
    </source>
</evidence>
<dbReference type="PROSITE" id="PS50011">
    <property type="entry name" value="PROTEIN_KINASE_DOM"/>
    <property type="match status" value="1"/>
</dbReference>
<dbReference type="AlphaFoldDB" id="A0A1E3Q623"/>
<dbReference type="GO" id="GO:0005524">
    <property type="term" value="F:ATP binding"/>
    <property type="evidence" value="ECO:0007669"/>
    <property type="project" value="UniProtKB-UniRule"/>
</dbReference>
<accession>A0A1E3Q623</accession>
<evidence type="ECO:0000256" key="7">
    <source>
        <dbReference type="ARBA" id="ARBA00047899"/>
    </source>
</evidence>
<sequence length="579" mass="64676">MGNTPTKECADSTALSLQQFRLSGIVGRGAFGKVRIVQHKATKVEYALKYIRKDEIVKADSVRNIIRERRILERLRHPFICNLRYSFQDFEYLYIVVDLMTGGDLRFHLSRRSFTESAVRFWIAELACALHYIHAREIVHRDIKPENILLDAEGHVSLADFNVATQMPRRRHQCDKGDNESGNLQTSSEGDAGNLLLHGKSGTLAYLAPEVYTDEGYGPALDWWSLGVVLYECIYARRPFPAAGQEELISQIIQASPKYYNTSPAVSYEAQQAMKGLLKVAPTTRLGATGMKAFFEEPFFEIYTREGLEAKEYAPVFVPSKDRTNFDATYELEELLLEDTPLEGRGGRSKKRTQVKGDISAAKLREAELYKMIENMFEVFDFSTAQTATSNSEPASPHSSPPPPTKISSPKVEEPKQMQPASPTSSSSWSSSESSDSTLSTVSSPSLASSDTSSLNPIPDLRIAKPSSIPQHYEFKYPTHTPPNLPSSTRSHQHHHRNHQLHASTYPQPQAEAIHHLHGAIHHIHRHYAARALDDDDDLLSKASSLAGFLSKKKIRPSSPRPTEPGVLGKDGARVILKK</sequence>
<name>A0A1E3Q623_LIPST</name>
<proteinExistence type="predicted"/>
<protein>
    <recommendedName>
        <fullName evidence="1">non-specific serine/threonine protein kinase</fullName>
        <ecNumber evidence="1">2.7.11.1</ecNumber>
    </recommendedName>
</protein>
<evidence type="ECO:0000256" key="6">
    <source>
        <dbReference type="ARBA" id="ARBA00022840"/>
    </source>
</evidence>
<feature type="domain" description="Protein kinase" evidence="11">
    <location>
        <begin position="20"/>
        <end position="300"/>
    </location>
</feature>
<dbReference type="InterPro" id="IPR050236">
    <property type="entry name" value="Ser_Thr_kinase_AGC"/>
</dbReference>
<keyword evidence="3" id="KW-0808">Transferase</keyword>
<dbReference type="InterPro" id="IPR017441">
    <property type="entry name" value="Protein_kinase_ATP_BS"/>
</dbReference>
<evidence type="ECO:0000313" key="12">
    <source>
        <dbReference type="EMBL" id="ODQ73155.1"/>
    </source>
</evidence>
<dbReference type="FunFam" id="1.10.510.10:FF:000469">
    <property type="entry name" value="Serine/threonine-protein kinase 32B"/>
    <property type="match status" value="1"/>
</dbReference>
<feature type="region of interest" description="Disordered" evidence="10">
    <location>
        <begin position="169"/>
        <end position="190"/>
    </location>
</feature>
<comment type="catalytic activity">
    <reaction evidence="8">
        <text>L-seryl-[protein] + ATP = O-phospho-L-seryl-[protein] + ADP + H(+)</text>
        <dbReference type="Rhea" id="RHEA:17989"/>
        <dbReference type="Rhea" id="RHEA-COMP:9863"/>
        <dbReference type="Rhea" id="RHEA-COMP:11604"/>
        <dbReference type="ChEBI" id="CHEBI:15378"/>
        <dbReference type="ChEBI" id="CHEBI:29999"/>
        <dbReference type="ChEBI" id="CHEBI:30616"/>
        <dbReference type="ChEBI" id="CHEBI:83421"/>
        <dbReference type="ChEBI" id="CHEBI:456216"/>
        <dbReference type="EC" id="2.7.11.1"/>
    </reaction>
</comment>
<keyword evidence="5" id="KW-0418">Kinase</keyword>
<dbReference type="SUPFAM" id="SSF56112">
    <property type="entry name" value="Protein kinase-like (PK-like)"/>
    <property type="match status" value="1"/>
</dbReference>
<dbReference type="PANTHER" id="PTHR24356">
    <property type="entry name" value="SERINE/THREONINE-PROTEIN KINASE"/>
    <property type="match status" value="1"/>
</dbReference>
<feature type="compositionally biased region" description="Polar residues" evidence="10">
    <location>
        <begin position="180"/>
        <end position="189"/>
    </location>
</feature>
<dbReference type="EMBL" id="KV454294">
    <property type="protein sequence ID" value="ODQ73155.1"/>
    <property type="molecule type" value="Genomic_DNA"/>
</dbReference>
<dbReference type="InterPro" id="IPR000719">
    <property type="entry name" value="Prot_kinase_dom"/>
</dbReference>
<dbReference type="Proteomes" id="UP000094385">
    <property type="component" value="Unassembled WGS sequence"/>
</dbReference>
<dbReference type="OrthoDB" id="354826at2759"/>
<evidence type="ECO:0000256" key="9">
    <source>
        <dbReference type="PROSITE-ProRule" id="PRU10141"/>
    </source>
</evidence>
<evidence type="ECO:0000313" key="13">
    <source>
        <dbReference type="Proteomes" id="UP000094385"/>
    </source>
</evidence>
<evidence type="ECO:0000256" key="8">
    <source>
        <dbReference type="ARBA" id="ARBA00048679"/>
    </source>
</evidence>
<dbReference type="EC" id="2.7.11.1" evidence="1"/>
<dbReference type="PROSITE" id="PS00108">
    <property type="entry name" value="PROTEIN_KINASE_ST"/>
    <property type="match status" value="1"/>
</dbReference>
<feature type="compositionally biased region" description="Low complexity" evidence="10">
    <location>
        <begin position="421"/>
        <end position="454"/>
    </location>
</feature>
<keyword evidence="13" id="KW-1185">Reference proteome</keyword>
<organism evidence="12 13">
    <name type="scientific">Lipomyces starkeyi NRRL Y-11557</name>
    <dbReference type="NCBI Taxonomy" id="675824"/>
    <lineage>
        <taxon>Eukaryota</taxon>
        <taxon>Fungi</taxon>
        <taxon>Dikarya</taxon>
        <taxon>Ascomycota</taxon>
        <taxon>Saccharomycotina</taxon>
        <taxon>Lipomycetes</taxon>
        <taxon>Lipomycetales</taxon>
        <taxon>Lipomycetaceae</taxon>
        <taxon>Lipomyces</taxon>
    </lineage>
</organism>
<evidence type="ECO:0000256" key="4">
    <source>
        <dbReference type="ARBA" id="ARBA00022741"/>
    </source>
</evidence>
<dbReference type="InterPro" id="IPR008271">
    <property type="entry name" value="Ser/Thr_kinase_AS"/>
</dbReference>
<reference evidence="12 13" key="1">
    <citation type="journal article" date="2016" name="Proc. Natl. Acad. Sci. U.S.A.">
        <title>Comparative genomics of biotechnologically important yeasts.</title>
        <authorList>
            <person name="Riley R."/>
            <person name="Haridas S."/>
            <person name="Wolfe K.H."/>
            <person name="Lopes M.R."/>
            <person name="Hittinger C.T."/>
            <person name="Goeker M."/>
            <person name="Salamov A.A."/>
            <person name="Wisecaver J.H."/>
            <person name="Long T.M."/>
            <person name="Calvey C.H."/>
            <person name="Aerts A.L."/>
            <person name="Barry K.W."/>
            <person name="Choi C."/>
            <person name="Clum A."/>
            <person name="Coughlan A.Y."/>
            <person name="Deshpande S."/>
            <person name="Douglass A.P."/>
            <person name="Hanson S.J."/>
            <person name="Klenk H.-P."/>
            <person name="LaButti K.M."/>
            <person name="Lapidus A."/>
            <person name="Lindquist E.A."/>
            <person name="Lipzen A.M."/>
            <person name="Meier-Kolthoff J.P."/>
            <person name="Ohm R.A."/>
            <person name="Otillar R.P."/>
            <person name="Pangilinan J.L."/>
            <person name="Peng Y."/>
            <person name="Rokas A."/>
            <person name="Rosa C.A."/>
            <person name="Scheuner C."/>
            <person name="Sibirny A.A."/>
            <person name="Slot J.C."/>
            <person name="Stielow J.B."/>
            <person name="Sun H."/>
            <person name="Kurtzman C.P."/>
            <person name="Blackwell M."/>
            <person name="Grigoriev I.V."/>
            <person name="Jeffries T.W."/>
        </authorList>
    </citation>
    <scope>NUCLEOTIDE SEQUENCE [LARGE SCALE GENOMIC DNA]</scope>
    <source>
        <strain evidence="12 13">NRRL Y-11557</strain>
    </source>
</reference>
<comment type="catalytic activity">
    <reaction evidence="7">
        <text>L-threonyl-[protein] + ATP = O-phospho-L-threonyl-[protein] + ADP + H(+)</text>
        <dbReference type="Rhea" id="RHEA:46608"/>
        <dbReference type="Rhea" id="RHEA-COMP:11060"/>
        <dbReference type="Rhea" id="RHEA-COMP:11605"/>
        <dbReference type="ChEBI" id="CHEBI:15378"/>
        <dbReference type="ChEBI" id="CHEBI:30013"/>
        <dbReference type="ChEBI" id="CHEBI:30616"/>
        <dbReference type="ChEBI" id="CHEBI:61977"/>
        <dbReference type="ChEBI" id="CHEBI:456216"/>
        <dbReference type="EC" id="2.7.11.1"/>
    </reaction>
</comment>
<dbReference type="Gene3D" id="3.30.200.20">
    <property type="entry name" value="Phosphorylase Kinase, domain 1"/>
    <property type="match status" value="1"/>
</dbReference>
<evidence type="ECO:0000256" key="10">
    <source>
        <dbReference type="SAM" id="MobiDB-lite"/>
    </source>
</evidence>
<keyword evidence="6 9" id="KW-0067">ATP-binding</keyword>
<evidence type="ECO:0000256" key="5">
    <source>
        <dbReference type="ARBA" id="ARBA00022777"/>
    </source>
</evidence>
<dbReference type="GO" id="GO:0004674">
    <property type="term" value="F:protein serine/threonine kinase activity"/>
    <property type="evidence" value="ECO:0007669"/>
    <property type="project" value="UniProtKB-KW"/>
</dbReference>
<keyword evidence="2" id="KW-0723">Serine/threonine-protein kinase</keyword>
<dbReference type="FunFam" id="3.30.200.20:FF:000042">
    <property type="entry name" value="Aurora kinase A"/>
    <property type="match status" value="1"/>
</dbReference>
<keyword evidence="4 9" id="KW-0547">Nucleotide-binding</keyword>
<evidence type="ECO:0000256" key="2">
    <source>
        <dbReference type="ARBA" id="ARBA00022527"/>
    </source>
</evidence>
<dbReference type="Pfam" id="PF00069">
    <property type="entry name" value="Pkinase"/>
    <property type="match status" value="1"/>
</dbReference>
<feature type="binding site" evidence="9">
    <location>
        <position position="53"/>
    </location>
    <ligand>
        <name>ATP</name>
        <dbReference type="ChEBI" id="CHEBI:30616"/>
    </ligand>
</feature>
<evidence type="ECO:0000259" key="11">
    <source>
        <dbReference type="PROSITE" id="PS50011"/>
    </source>
</evidence>
<feature type="region of interest" description="Disordered" evidence="10">
    <location>
        <begin position="551"/>
        <end position="579"/>
    </location>
</feature>
<dbReference type="PROSITE" id="PS00107">
    <property type="entry name" value="PROTEIN_KINASE_ATP"/>
    <property type="match status" value="1"/>
</dbReference>